<comment type="caution">
    <text evidence="1">The sequence shown here is derived from an EMBL/GenBank/DDBJ whole genome shotgun (WGS) entry which is preliminary data.</text>
</comment>
<dbReference type="Proteomes" id="UP000298058">
    <property type="component" value="Unassembled WGS sequence"/>
</dbReference>
<proteinExistence type="predicted"/>
<organism evidence="1 2">
    <name type="scientific">Leptospira idonii</name>
    <dbReference type="NCBI Taxonomy" id="1193500"/>
    <lineage>
        <taxon>Bacteria</taxon>
        <taxon>Pseudomonadati</taxon>
        <taxon>Spirochaetota</taxon>
        <taxon>Spirochaetia</taxon>
        <taxon>Leptospirales</taxon>
        <taxon>Leptospiraceae</taxon>
        <taxon>Leptospira</taxon>
    </lineage>
</organism>
<sequence length="132" mass="15094">MKFTVKIASLSLLVSQLFISCAEYSIKYKPDAKIVSFSNEKTEGEISKSFVIERKMTFVAFDLVNTQEFNLEEALNEEFPNAKKFINLRIKSEEATTDSVIRFLGTLMQYMFVTNRAIVSRRTVTISGEVIE</sequence>
<reference evidence="1" key="1">
    <citation type="journal article" date="2019" name="PLoS Negl. Trop. Dis.">
        <title>Revisiting the worldwide diversity of Leptospira species in the environment.</title>
        <authorList>
            <person name="Vincent A.T."/>
            <person name="Schiettekatte O."/>
            <person name="Bourhy P."/>
            <person name="Veyrier F.J."/>
            <person name="Picardeau M."/>
        </authorList>
    </citation>
    <scope>NUCLEOTIDE SEQUENCE [LARGE SCALE GENOMIC DNA]</scope>
    <source>
        <strain evidence="1">201300427</strain>
    </source>
</reference>
<dbReference type="AlphaFoldDB" id="A0A4R9M9A0"/>
<evidence type="ECO:0000313" key="2">
    <source>
        <dbReference type="Proteomes" id="UP000298058"/>
    </source>
</evidence>
<name>A0A4R9M9A0_9LEPT</name>
<accession>A0A4R9M9A0</accession>
<dbReference type="EMBL" id="RQHW01000002">
    <property type="protein sequence ID" value="TGN21058.1"/>
    <property type="molecule type" value="Genomic_DNA"/>
</dbReference>
<evidence type="ECO:0008006" key="3">
    <source>
        <dbReference type="Google" id="ProtNLM"/>
    </source>
</evidence>
<evidence type="ECO:0000313" key="1">
    <source>
        <dbReference type="EMBL" id="TGN21058.1"/>
    </source>
</evidence>
<protein>
    <recommendedName>
        <fullName evidence="3">Lipoprotein</fullName>
    </recommendedName>
</protein>
<keyword evidence="2" id="KW-1185">Reference proteome</keyword>
<gene>
    <name evidence="1" type="ORF">EHS15_00630</name>
</gene>
<dbReference type="PROSITE" id="PS51257">
    <property type="entry name" value="PROKAR_LIPOPROTEIN"/>
    <property type="match status" value="1"/>
</dbReference>
<dbReference type="RefSeq" id="WP_135758593.1">
    <property type="nucleotide sequence ID" value="NZ_RQHW01000002.1"/>
</dbReference>